<evidence type="ECO:0000313" key="2">
    <source>
        <dbReference type="Proteomes" id="UP000831290"/>
    </source>
</evidence>
<evidence type="ECO:0000313" key="1">
    <source>
        <dbReference type="EMBL" id="UOB19123.1"/>
    </source>
</evidence>
<dbReference type="RefSeq" id="WP_255845740.1">
    <property type="nucleotide sequence ID" value="NZ_CP094358.1"/>
</dbReference>
<dbReference type="Proteomes" id="UP000831290">
    <property type="component" value="Chromosome"/>
</dbReference>
<sequence length="232" mass="27276">MSKKVTPKVFEETTTRWKEEDMLQLSQHFHKYDKNSGQYLRARYFVMNADDVDTFNAIKEITDMKIYLALNEGNKEKLTFFPILQINDEHLFELSPETKVGDKRITEFVPATFKEMICKNWDDSEIHIIDDLFTVKKQQTLQRVLFYHTSDNIISFINTELLGNIKDIILYPGIDMNKFQYKEMISFTPVLAFKQKEKKNYNTGLIGVIESVLNDEVFIEYLTPCPPTCPEE</sequence>
<dbReference type="EMBL" id="CP094358">
    <property type="protein sequence ID" value="UOB19123.1"/>
    <property type="molecule type" value="Genomic_DNA"/>
</dbReference>
<reference evidence="1" key="1">
    <citation type="submission" date="2022-03" db="EMBL/GenBank/DDBJ databases">
        <title>Description of Abyssus ytuae gen. nov., sp. nov., a novel member of the family Flavobacteriaceae isolated from the sediment of Mariana Trench.</title>
        <authorList>
            <person name="Zhang J."/>
            <person name="Xu X."/>
        </authorList>
    </citation>
    <scope>NUCLEOTIDE SEQUENCE</scope>
    <source>
        <strain evidence="1">MT3330</strain>
    </source>
</reference>
<dbReference type="AlphaFoldDB" id="A0A9E6ZWM9"/>
<accession>A0A9E6ZWM9</accession>
<proteinExistence type="predicted"/>
<gene>
    <name evidence="1" type="ORF">MQE35_07455</name>
</gene>
<keyword evidence="2" id="KW-1185">Reference proteome</keyword>
<name>A0A9E6ZWM9_9FLAO</name>
<dbReference type="KEGG" id="fbm:MQE35_07455"/>
<organism evidence="1 2">
    <name type="scientific">Abyssalbus ytuae</name>
    <dbReference type="NCBI Taxonomy" id="2926907"/>
    <lineage>
        <taxon>Bacteria</taxon>
        <taxon>Pseudomonadati</taxon>
        <taxon>Bacteroidota</taxon>
        <taxon>Flavobacteriia</taxon>
        <taxon>Flavobacteriales</taxon>
        <taxon>Flavobacteriaceae</taxon>
        <taxon>Abyssalbus</taxon>
    </lineage>
</organism>
<protein>
    <submittedName>
        <fullName evidence="1">Uncharacterized protein</fullName>
    </submittedName>
</protein>